<dbReference type="EMBL" id="BMBA01000001">
    <property type="protein sequence ID" value="GFZ30407.1"/>
    <property type="molecule type" value="Genomic_DNA"/>
</dbReference>
<sequence>MNFHDFSALRWMLGDVDGLIKKGYISSEHHSVRLLKILYMPSFDPIVNWEVFKVINGNTIEYFIVKTYWDGDEDFKKFNSIQSKSKANNPLSSARPLDIKPTIVSRKYDLKAYFAENLISKLQEIRITPFPSSSPTGCDGTLYELSLKQSFYNLDIRWWEDGPENWSELTVFIKELLSRFNELVDTSAYYLD</sequence>
<name>A0ABQ1E6L2_9CLOT</name>
<keyword evidence="2" id="KW-1185">Reference proteome</keyword>
<comment type="caution">
    <text evidence="1">The sequence shown here is derived from an EMBL/GenBank/DDBJ whole genome shotgun (WGS) entry which is preliminary data.</text>
</comment>
<evidence type="ECO:0000313" key="2">
    <source>
        <dbReference type="Proteomes" id="UP000663802"/>
    </source>
</evidence>
<gene>
    <name evidence="1" type="ORF">CSC2_09330</name>
</gene>
<organism evidence="1 2">
    <name type="scientific">Clostridium zeae</name>
    <dbReference type="NCBI Taxonomy" id="2759022"/>
    <lineage>
        <taxon>Bacteria</taxon>
        <taxon>Bacillati</taxon>
        <taxon>Bacillota</taxon>
        <taxon>Clostridia</taxon>
        <taxon>Eubacteriales</taxon>
        <taxon>Clostridiaceae</taxon>
        <taxon>Clostridium</taxon>
    </lineage>
</organism>
<reference evidence="1 2" key="1">
    <citation type="journal article" date="2021" name="Int. J. Syst. Evol. Microbiol.">
        <title>Clostridium zeae sp. nov., isolated from corn silage.</title>
        <authorList>
            <person name="Kobayashi H."/>
            <person name="Tanizawa Y."/>
            <person name="Yagura M."/>
            <person name="Sakamoto M."/>
            <person name="Ohkuma M."/>
            <person name="Tohno M."/>
        </authorList>
    </citation>
    <scope>NUCLEOTIDE SEQUENCE [LARGE SCALE GENOMIC DNA]</scope>
    <source>
        <strain evidence="1 2">CSC2</strain>
    </source>
</reference>
<protein>
    <submittedName>
        <fullName evidence="1">Uncharacterized protein</fullName>
    </submittedName>
</protein>
<dbReference type="Proteomes" id="UP000663802">
    <property type="component" value="Unassembled WGS sequence"/>
</dbReference>
<proteinExistence type="predicted"/>
<accession>A0ABQ1E6L2</accession>
<dbReference type="RefSeq" id="WP_206868379.1">
    <property type="nucleotide sequence ID" value="NZ_BMBA01000001.1"/>
</dbReference>
<evidence type="ECO:0000313" key="1">
    <source>
        <dbReference type="EMBL" id="GFZ30407.1"/>
    </source>
</evidence>